<dbReference type="NCBIfam" id="TIGR00594">
    <property type="entry name" value="polc"/>
    <property type="match status" value="1"/>
</dbReference>
<evidence type="ECO:0000256" key="2">
    <source>
        <dbReference type="ARBA" id="ARBA00019114"/>
    </source>
</evidence>
<dbReference type="HOGENOM" id="CLU_001600_0_0_0"/>
<dbReference type="GO" id="GO:0003887">
    <property type="term" value="F:DNA-directed DNA polymerase activity"/>
    <property type="evidence" value="ECO:0007669"/>
    <property type="project" value="UniProtKB-KW"/>
</dbReference>
<keyword evidence="10" id="KW-1185">Reference proteome</keyword>
<dbReference type="PANTHER" id="PTHR32294">
    <property type="entry name" value="DNA POLYMERASE III SUBUNIT ALPHA"/>
    <property type="match status" value="1"/>
</dbReference>
<dbReference type="Gene3D" id="3.20.20.140">
    <property type="entry name" value="Metal-dependent hydrolases"/>
    <property type="match status" value="1"/>
</dbReference>
<dbReference type="Gene3D" id="1.10.150.870">
    <property type="match status" value="1"/>
</dbReference>
<protein>
    <recommendedName>
        <fullName evidence="2">DNA polymerase III subunit alpha</fullName>
        <ecNumber evidence="1">2.7.7.7</ecNumber>
    </recommendedName>
</protein>
<accession>I0INN0</accession>
<evidence type="ECO:0000256" key="1">
    <source>
        <dbReference type="ARBA" id="ARBA00012417"/>
    </source>
</evidence>
<evidence type="ECO:0000313" key="10">
    <source>
        <dbReference type="Proteomes" id="UP000007382"/>
    </source>
</evidence>
<dbReference type="OrthoDB" id="9803237at2"/>
<evidence type="ECO:0000256" key="7">
    <source>
        <dbReference type="ARBA" id="ARBA00049244"/>
    </source>
</evidence>
<dbReference type="SMART" id="SM00481">
    <property type="entry name" value="POLIIIAc"/>
    <property type="match status" value="1"/>
</dbReference>
<feature type="domain" description="Polymerase/histidinol phosphatase N-terminal" evidence="8">
    <location>
        <begin position="8"/>
        <end position="75"/>
    </location>
</feature>
<evidence type="ECO:0000313" key="9">
    <source>
        <dbReference type="EMBL" id="BAM06879.1"/>
    </source>
</evidence>
<evidence type="ECO:0000256" key="6">
    <source>
        <dbReference type="ARBA" id="ARBA00022932"/>
    </source>
</evidence>
<dbReference type="AlphaFoldDB" id="I0INN0"/>
<dbReference type="NCBIfam" id="NF004226">
    <property type="entry name" value="PRK05673.1"/>
    <property type="match status" value="1"/>
</dbReference>
<keyword evidence="5" id="KW-0235">DNA replication</keyword>
<dbReference type="InterPro" id="IPR041931">
    <property type="entry name" value="DNA_pol3_alpha_thumb_dom"/>
</dbReference>
<dbReference type="Pfam" id="PF07733">
    <property type="entry name" value="DNA_pol3_alpha"/>
    <property type="match status" value="1"/>
</dbReference>
<dbReference type="NCBIfam" id="NF005298">
    <property type="entry name" value="PRK06826.1"/>
    <property type="match status" value="1"/>
</dbReference>
<dbReference type="InterPro" id="IPR004805">
    <property type="entry name" value="DnaE2/DnaE/PolC"/>
</dbReference>
<dbReference type="KEGG" id="lfc:LFE_1189"/>
<evidence type="ECO:0000256" key="5">
    <source>
        <dbReference type="ARBA" id="ARBA00022705"/>
    </source>
</evidence>
<reference evidence="9 10" key="1">
    <citation type="journal article" date="2012" name="J. Bacteriol.">
        <title>Complete Genome Sequence of Leptospirillum ferrooxidans Strain C2-3, Isolated from a Fresh Volcanic Ash Deposit on the Island of Miyake, Japan.</title>
        <authorList>
            <person name="Fujimura R."/>
            <person name="Sato Y."/>
            <person name="Nishizawa T."/>
            <person name="Oshima K."/>
            <person name="Kim S.-W."/>
            <person name="Hattori M."/>
            <person name="Kamijo T."/>
            <person name="Ohta H."/>
        </authorList>
    </citation>
    <scope>NUCLEOTIDE SEQUENCE [LARGE SCALE GENOMIC DNA]</scope>
    <source>
        <strain evidence="9 10">C2-3</strain>
    </source>
</reference>
<dbReference type="CDD" id="cd04485">
    <property type="entry name" value="DnaE_OBF"/>
    <property type="match status" value="1"/>
</dbReference>
<gene>
    <name evidence="9" type="ordered locus">LFE_1189</name>
</gene>
<proteinExistence type="predicted"/>
<dbReference type="Pfam" id="PF17657">
    <property type="entry name" value="DNA_pol3_finger"/>
    <property type="match status" value="1"/>
</dbReference>
<dbReference type="EMBL" id="AP012342">
    <property type="protein sequence ID" value="BAM06879.1"/>
    <property type="molecule type" value="Genomic_DNA"/>
</dbReference>
<dbReference type="Pfam" id="PF14579">
    <property type="entry name" value="HHH_6"/>
    <property type="match status" value="1"/>
</dbReference>
<keyword evidence="4" id="KW-0548">Nucleotidyltransferase</keyword>
<keyword evidence="3" id="KW-0808">Transferase</keyword>
<comment type="catalytic activity">
    <reaction evidence="7">
        <text>DNA(n) + a 2'-deoxyribonucleoside 5'-triphosphate = DNA(n+1) + diphosphate</text>
        <dbReference type="Rhea" id="RHEA:22508"/>
        <dbReference type="Rhea" id="RHEA-COMP:17339"/>
        <dbReference type="Rhea" id="RHEA-COMP:17340"/>
        <dbReference type="ChEBI" id="CHEBI:33019"/>
        <dbReference type="ChEBI" id="CHEBI:61560"/>
        <dbReference type="ChEBI" id="CHEBI:173112"/>
        <dbReference type="EC" id="2.7.7.7"/>
    </reaction>
</comment>
<dbReference type="SUPFAM" id="SSF89550">
    <property type="entry name" value="PHP domain-like"/>
    <property type="match status" value="1"/>
</dbReference>
<organism evidence="9 10">
    <name type="scientific">Leptospirillum ferrooxidans (strain C2-3)</name>
    <dbReference type="NCBI Taxonomy" id="1162668"/>
    <lineage>
        <taxon>Bacteria</taxon>
        <taxon>Pseudomonadati</taxon>
        <taxon>Nitrospirota</taxon>
        <taxon>Nitrospiria</taxon>
        <taxon>Nitrospirales</taxon>
        <taxon>Nitrospiraceae</taxon>
        <taxon>Leptospirillum</taxon>
    </lineage>
</organism>
<dbReference type="RefSeq" id="WP_014449369.1">
    <property type="nucleotide sequence ID" value="NC_017094.1"/>
</dbReference>
<sequence>MSSIDRFVHLHVHTQYSLLDGANKIPPLMKKVRETGMQAVAMTDHGNLFGAIEFYQAARKEGVKPIIGCEVYITPRSRHERREIHFMGEGPHQGRKINNASFHLILLAQNEVGYKNLLKIVSLSHIEGFYFRPRVDFELLSRYHEGIIALSGCLKGQIAYMLTRGDDETAYATAGVFQDIFGKENFFLEVQANGLDDQIRANKEIIKMARAMDLPLVATNDCHYLEREDSTPHDILLCLQTGKTLSEPNRLRFGSDEFYIKTPREMIESFKELPEAIQNTLRVADMVDLKLDLQTTHMPDYKIDAGQFPEVSVKDLFVSKTLEGLEERFSESRFSDEERNEYRKRLDLEIAVIARMGYEGYFMIVWDFIKKAREMGIPVGPGRGSAAGSLVAYSLRITNIDPIRFGLLFERFLNPERVSLPDIDIDFCMNRRGEVIDYVVKKYGEDRVSMIATFGTMGAKGSIRDVGRVLSMTYSEVDKVAKMIPNALEMTLEKALQENPELKTLVSTDQRIQDLFTLSMKLEGITRHSSIHAAGVVISKDSLMEHVPLMRGSDGEIVTQFTKDDVEKVGLVKFDFLGLTTLTLIQDAVRRIHDRDPSFSIERIPLDDAKTYELLAHGKTLGIFQLESRGMTDLIIKMQPENFEDLIALLALYRPGPINSGMVDDFIKRKKNPKEIVYELPELEPVLKETYGVIVYQEQVMKIANILGGFSLGESDLLRRAMGKKKPEEMEKMKDKFVLGAKGLGFPVKKAEQVFDLMAFFAGYGFNKSHSAAYALISYQTAYLKAHYPLELWAALLTNALDDTEKIGVFLVGAKDMGISVMAPDINESEFDFSLRSGSKILFGLGAVKNVGKQAVDAIIEMRNESGPFKDFPDFIRRIEGKKVNRRVVEALIRSGAFRSLGIKRSIAMEALDPLLEWAEKAKQSKKSPMVSLFKEFSVDPETPPPLPELPEWDERTLLKEEREALGFYLTSHPMANYGDLIQKLSTKTTGEIDSIAEGSMIGVFGVVSSLKIIRTKKGDRMAQCLLIDLEGSIEVVLFPDIFQGIESRLDADIPLLVSGSLERNDFGTKIRATRVDTLDDIMKNLYSAVILRLQSDGLSTQDMIDMKNLVDRFPGKTPAIVEIDIMTEPASSCWLAGKKLQLNPTDEFIRSVTDRFGEGAATRLEALPKELSDFMIQKRREEGRSFQAS</sequence>
<dbReference type="InterPro" id="IPR040982">
    <property type="entry name" value="DNA_pol3_finger"/>
</dbReference>
<dbReference type="eggNOG" id="COG0587">
    <property type="taxonomic scope" value="Bacteria"/>
</dbReference>
<reference evidence="10" key="2">
    <citation type="submission" date="2012-03" db="EMBL/GenBank/DDBJ databases">
        <title>The complete genome sequence of the pioneer microbe on fresh volcanic deposit, Leptospirillum ferrooxidans strain C2-3.</title>
        <authorList>
            <person name="Fujimura R."/>
            <person name="Sato Y."/>
            <person name="Nishizawa T."/>
            <person name="Nanba K."/>
            <person name="Oshima K."/>
            <person name="Hattori M."/>
            <person name="Kamijo T."/>
            <person name="Ohta H."/>
        </authorList>
    </citation>
    <scope>NUCLEOTIDE SEQUENCE [LARGE SCALE GENOMIC DNA]</scope>
    <source>
        <strain evidence="10">C2-3</strain>
    </source>
</reference>
<evidence type="ECO:0000256" key="3">
    <source>
        <dbReference type="ARBA" id="ARBA00022679"/>
    </source>
</evidence>
<evidence type="ECO:0000256" key="4">
    <source>
        <dbReference type="ARBA" id="ARBA00022695"/>
    </source>
</evidence>
<dbReference type="Pfam" id="PF02811">
    <property type="entry name" value="PHP"/>
    <property type="match status" value="1"/>
</dbReference>
<dbReference type="InterPro" id="IPR003141">
    <property type="entry name" value="Pol/His_phosphatase_N"/>
</dbReference>
<dbReference type="EC" id="2.7.7.7" evidence="1"/>
<dbReference type="Gene3D" id="1.10.10.1600">
    <property type="entry name" value="Bacterial DNA polymerase III alpha subunit, thumb domain"/>
    <property type="match status" value="1"/>
</dbReference>
<name>I0INN0_LEPFC</name>
<dbReference type="InterPro" id="IPR011708">
    <property type="entry name" value="DNA_pol3_alpha_NTPase_dom"/>
</dbReference>
<dbReference type="CDD" id="cd12113">
    <property type="entry name" value="PHP_PolIIIA_DnaE3"/>
    <property type="match status" value="1"/>
</dbReference>
<dbReference type="Proteomes" id="UP000007382">
    <property type="component" value="Chromosome"/>
</dbReference>
<dbReference type="STRING" id="1162668.LFE_1189"/>
<dbReference type="PATRIC" id="fig|1162668.3.peg.1385"/>
<evidence type="ECO:0000259" key="8">
    <source>
        <dbReference type="SMART" id="SM00481"/>
    </source>
</evidence>
<keyword evidence="6" id="KW-0239">DNA-directed DNA polymerase</keyword>
<dbReference type="GO" id="GO:0006260">
    <property type="term" value="P:DNA replication"/>
    <property type="evidence" value="ECO:0007669"/>
    <property type="project" value="UniProtKB-KW"/>
</dbReference>
<dbReference type="InterPro" id="IPR029460">
    <property type="entry name" value="DNAPol_HHH"/>
</dbReference>
<dbReference type="PANTHER" id="PTHR32294:SF0">
    <property type="entry name" value="DNA POLYMERASE III SUBUNIT ALPHA"/>
    <property type="match status" value="1"/>
</dbReference>
<dbReference type="InterPro" id="IPR016195">
    <property type="entry name" value="Pol/histidinol_Pase-like"/>
</dbReference>
<dbReference type="GO" id="GO:0008408">
    <property type="term" value="F:3'-5' exonuclease activity"/>
    <property type="evidence" value="ECO:0007669"/>
    <property type="project" value="InterPro"/>
</dbReference>
<dbReference type="InterPro" id="IPR004013">
    <property type="entry name" value="PHP_dom"/>
</dbReference>